<name>A0A2U9NWK6_STRAS</name>
<dbReference type="CDD" id="cd07043">
    <property type="entry name" value="STAS_anti-anti-sigma_factors"/>
    <property type="match status" value="1"/>
</dbReference>
<evidence type="ECO:0000313" key="5">
    <source>
        <dbReference type="Proteomes" id="UP000247634"/>
    </source>
</evidence>
<evidence type="ECO:0000259" key="3">
    <source>
        <dbReference type="PROSITE" id="PS50801"/>
    </source>
</evidence>
<proteinExistence type="inferred from homology"/>
<dbReference type="GO" id="GO:0043856">
    <property type="term" value="F:anti-sigma factor antagonist activity"/>
    <property type="evidence" value="ECO:0007669"/>
    <property type="project" value="InterPro"/>
</dbReference>
<dbReference type="RefSeq" id="WP_110626367.1">
    <property type="nucleotide sequence ID" value="NZ_CP029788.1"/>
</dbReference>
<dbReference type="InterPro" id="IPR036513">
    <property type="entry name" value="STAS_dom_sf"/>
</dbReference>
<dbReference type="Gene3D" id="3.30.750.24">
    <property type="entry name" value="STAS domain"/>
    <property type="match status" value="1"/>
</dbReference>
<dbReference type="OrthoDB" id="4833278at2"/>
<evidence type="ECO:0000313" key="4">
    <source>
        <dbReference type="EMBL" id="AWT41431.1"/>
    </source>
</evidence>
<dbReference type="PANTHER" id="PTHR33495">
    <property type="entry name" value="ANTI-SIGMA FACTOR ANTAGONIST TM_1081-RELATED-RELATED"/>
    <property type="match status" value="1"/>
</dbReference>
<dbReference type="Proteomes" id="UP000247634">
    <property type="component" value="Chromosome"/>
</dbReference>
<dbReference type="KEGG" id="sact:DMT42_03295"/>
<keyword evidence="5" id="KW-1185">Reference proteome</keyword>
<dbReference type="InterPro" id="IPR002645">
    <property type="entry name" value="STAS_dom"/>
</dbReference>
<organism evidence="4 5">
    <name type="scientific">Streptomyces actuosus</name>
    <dbReference type="NCBI Taxonomy" id="1885"/>
    <lineage>
        <taxon>Bacteria</taxon>
        <taxon>Bacillati</taxon>
        <taxon>Actinomycetota</taxon>
        <taxon>Actinomycetes</taxon>
        <taxon>Kitasatosporales</taxon>
        <taxon>Streptomycetaceae</taxon>
        <taxon>Streptomyces</taxon>
    </lineage>
</organism>
<dbReference type="NCBIfam" id="TIGR00377">
    <property type="entry name" value="ant_ant_sig"/>
    <property type="match status" value="1"/>
</dbReference>
<protein>
    <recommendedName>
        <fullName evidence="2">Anti-sigma factor antagonist</fullName>
    </recommendedName>
</protein>
<dbReference type="Pfam" id="PF01740">
    <property type="entry name" value="STAS"/>
    <property type="match status" value="1"/>
</dbReference>
<dbReference type="InterPro" id="IPR003658">
    <property type="entry name" value="Anti-sigma_ant"/>
</dbReference>
<evidence type="ECO:0000256" key="2">
    <source>
        <dbReference type="RuleBase" id="RU003749"/>
    </source>
</evidence>
<dbReference type="PROSITE" id="PS50801">
    <property type="entry name" value="STAS"/>
    <property type="match status" value="1"/>
</dbReference>
<sequence>MAETPPGTAPGCTVVVVSGTTVLAPRGCLDLLTAPTLSARLDTLTSGPRPDLVLDLRAVSFIDCAGISVLCRARNRVRARSGRLRLVTDSARFLRVLRHVRLDGVFDILPGLPSAADGGTLVTETTRG</sequence>
<evidence type="ECO:0000256" key="1">
    <source>
        <dbReference type="ARBA" id="ARBA00009013"/>
    </source>
</evidence>
<reference evidence="4 5" key="1">
    <citation type="submission" date="2018-06" db="EMBL/GenBank/DDBJ databases">
        <title>The complete genome sequence of a nosiheptide producer Streptomyces actuosus ATCC 25421: deducing the ability of producing a new class III lantibiotics.</title>
        <authorList>
            <person name="Liu W."/>
            <person name="Sun F."/>
            <person name="Hu Y."/>
        </authorList>
    </citation>
    <scope>NUCLEOTIDE SEQUENCE [LARGE SCALE GENOMIC DNA]</scope>
    <source>
        <strain evidence="4 5">ATCC 25421</strain>
    </source>
</reference>
<feature type="domain" description="STAS" evidence="3">
    <location>
        <begin position="19"/>
        <end position="122"/>
    </location>
</feature>
<dbReference type="AlphaFoldDB" id="A0A2U9NWK6"/>
<gene>
    <name evidence="4" type="ORF">DMT42_03295</name>
</gene>
<dbReference type="PANTHER" id="PTHR33495:SF2">
    <property type="entry name" value="ANTI-SIGMA FACTOR ANTAGONIST TM_1081-RELATED"/>
    <property type="match status" value="1"/>
</dbReference>
<accession>A0A2U9NWK6</accession>
<comment type="similarity">
    <text evidence="1 2">Belongs to the anti-sigma-factor antagonist family.</text>
</comment>
<dbReference type="SUPFAM" id="SSF52091">
    <property type="entry name" value="SpoIIaa-like"/>
    <property type="match status" value="1"/>
</dbReference>
<dbReference type="EMBL" id="CP029788">
    <property type="protein sequence ID" value="AWT41431.1"/>
    <property type="molecule type" value="Genomic_DNA"/>
</dbReference>